<dbReference type="InterPro" id="IPR016102">
    <property type="entry name" value="Succinyl-CoA_synth-like"/>
</dbReference>
<evidence type="ECO:0000256" key="1">
    <source>
        <dbReference type="ARBA" id="ARBA00022532"/>
    </source>
</evidence>
<evidence type="ECO:0000313" key="7">
    <source>
        <dbReference type="EMBL" id="MBY8825406.1"/>
    </source>
</evidence>
<evidence type="ECO:0000313" key="8">
    <source>
        <dbReference type="Proteomes" id="UP000706039"/>
    </source>
</evidence>
<dbReference type="SUPFAM" id="SSF52210">
    <property type="entry name" value="Succinyl-CoA synthetase domains"/>
    <property type="match status" value="2"/>
</dbReference>
<dbReference type="Pfam" id="PF13607">
    <property type="entry name" value="Succ_CoA_lig"/>
    <property type="match status" value="1"/>
</dbReference>
<dbReference type="SUPFAM" id="SSF51735">
    <property type="entry name" value="NAD(P)-binding Rossmann-fold domains"/>
    <property type="match status" value="1"/>
</dbReference>
<name>A0ABS7PW80_9SPHN</name>
<protein>
    <submittedName>
        <fullName evidence="7">Acetate--CoA ligase family protein</fullName>
    </submittedName>
</protein>
<dbReference type="PROSITE" id="PS50975">
    <property type="entry name" value="ATP_GRASP"/>
    <property type="match status" value="1"/>
</dbReference>
<dbReference type="InterPro" id="IPR011761">
    <property type="entry name" value="ATP-grasp"/>
</dbReference>
<dbReference type="RefSeq" id="WP_222992514.1">
    <property type="nucleotide sequence ID" value="NZ_JAINVV010000012.1"/>
</dbReference>
<sequence>MSGGFTNTRDLSALLDPKSIAIVGASPNPLRIGGIPLANLLARGFPADRILPVNPNHAEIQGLRCYTDIGALPWAPDLAIVAVAADAALDALDALDRLGARAAILFAAGFGEDPTPEGLARDARLKAFIAGSAMAIAGPNTIGIGNIATGTTASFLTTLGEPLPAGPLALIGQSGNSVSMMASDARDFGIGMSYFVSTGNEAGVDFAAYLDHFAADPATGAVLGYCEQVRDGAAFMNAALRLRDAGKPLFLAKVGRSEKGREATISHTGAMAGDAIVTQAAFRQLGIGMGRDPAEIMDLTRLWNTGARPARPGVCIVSLSGAGCAFLSDMFDDAGVPVPTLPDAVQARLRTAIPSYGMVSNPVDLTGNVINDMNHLRTVLDALIESDAMDCILIYIMGSLLDAAAPILLEIRQRTDKLIVALDPSNAHSAASLRAAGVEVFADALRAVSGIAAYLRWARDMSEDQWRPVAPQAIAAPDWLERLHASGRRSLTEVEGKKWLAEAGVPTVEEVEAADEATALAAAEALGYPVVVKLSSPDIAHKTEIGGVALDIRDAEQLRTAFRSIVARASAERPDAEIRGVVVQKQLAGQDMLIGITRDPTFGPVMTLGLGGVLTELYRDIAVRLLPVDRRTARAMLEELTCAPLLTGFRGRPVADIDALADAMATLSDLALASPHIAELEVNPMIVRPAGEGCFAVDALVRLAD</sequence>
<dbReference type="Gene3D" id="3.30.470.20">
    <property type="entry name" value="ATP-grasp fold, B domain"/>
    <property type="match status" value="1"/>
</dbReference>
<dbReference type="Proteomes" id="UP000706039">
    <property type="component" value="Unassembled WGS sequence"/>
</dbReference>
<dbReference type="SMART" id="SM00881">
    <property type="entry name" value="CoA_binding"/>
    <property type="match status" value="1"/>
</dbReference>
<evidence type="ECO:0000256" key="4">
    <source>
        <dbReference type="ARBA" id="ARBA00022840"/>
    </source>
</evidence>
<dbReference type="Pfam" id="PF13549">
    <property type="entry name" value="ATP-grasp_5"/>
    <property type="match status" value="1"/>
</dbReference>
<reference evidence="7 8" key="1">
    <citation type="submission" date="2021-08" db="EMBL/GenBank/DDBJ databases">
        <authorList>
            <person name="Tuo L."/>
        </authorList>
    </citation>
    <scope>NUCLEOTIDE SEQUENCE [LARGE SCALE GENOMIC DNA]</scope>
    <source>
        <strain evidence="7 8">JCM 31229</strain>
    </source>
</reference>
<evidence type="ECO:0000259" key="6">
    <source>
        <dbReference type="PROSITE" id="PS50975"/>
    </source>
</evidence>
<dbReference type="EMBL" id="JAINVV010000012">
    <property type="protein sequence ID" value="MBY8825406.1"/>
    <property type="molecule type" value="Genomic_DNA"/>
</dbReference>
<dbReference type="Gene3D" id="3.40.50.720">
    <property type="entry name" value="NAD(P)-binding Rossmann-like Domain"/>
    <property type="match status" value="1"/>
</dbReference>
<dbReference type="PANTHER" id="PTHR43334:SF1">
    <property type="entry name" value="3-HYDROXYPROPIONATE--COA LIGASE [ADP-FORMING]"/>
    <property type="match status" value="1"/>
</dbReference>
<dbReference type="SUPFAM" id="SSF56059">
    <property type="entry name" value="Glutathione synthetase ATP-binding domain-like"/>
    <property type="match status" value="1"/>
</dbReference>
<accession>A0ABS7PW80</accession>
<keyword evidence="4 5" id="KW-0067">ATP-binding</keyword>
<dbReference type="InterPro" id="IPR003781">
    <property type="entry name" value="CoA-bd"/>
</dbReference>
<feature type="domain" description="ATP-grasp" evidence="6">
    <location>
        <begin position="497"/>
        <end position="533"/>
    </location>
</feature>
<dbReference type="InterPro" id="IPR032875">
    <property type="entry name" value="Succ_CoA_lig_flav_dom"/>
</dbReference>
<evidence type="ECO:0000256" key="2">
    <source>
        <dbReference type="ARBA" id="ARBA00022598"/>
    </source>
</evidence>
<keyword evidence="3 5" id="KW-0547">Nucleotide-binding</keyword>
<dbReference type="Gene3D" id="3.40.50.261">
    <property type="entry name" value="Succinyl-CoA synthetase domains"/>
    <property type="match status" value="2"/>
</dbReference>
<dbReference type="GO" id="GO:0016874">
    <property type="term" value="F:ligase activity"/>
    <property type="evidence" value="ECO:0007669"/>
    <property type="project" value="UniProtKB-KW"/>
</dbReference>
<keyword evidence="1" id="KW-0816">Tricarboxylic acid cycle</keyword>
<proteinExistence type="predicted"/>
<evidence type="ECO:0000256" key="5">
    <source>
        <dbReference type="PROSITE-ProRule" id="PRU00409"/>
    </source>
</evidence>
<keyword evidence="2 7" id="KW-0436">Ligase</keyword>
<dbReference type="Pfam" id="PF13380">
    <property type="entry name" value="CoA_binding_2"/>
    <property type="match status" value="1"/>
</dbReference>
<comment type="caution">
    <text evidence="7">The sequence shown here is derived from an EMBL/GenBank/DDBJ whole genome shotgun (WGS) entry which is preliminary data.</text>
</comment>
<dbReference type="PANTHER" id="PTHR43334">
    <property type="entry name" value="ACETATE--COA LIGASE [ADP-FORMING]"/>
    <property type="match status" value="1"/>
</dbReference>
<dbReference type="InterPro" id="IPR013815">
    <property type="entry name" value="ATP_grasp_subdomain_1"/>
</dbReference>
<dbReference type="InterPro" id="IPR036291">
    <property type="entry name" value="NAD(P)-bd_dom_sf"/>
</dbReference>
<evidence type="ECO:0000256" key="3">
    <source>
        <dbReference type="ARBA" id="ARBA00022741"/>
    </source>
</evidence>
<dbReference type="InterPro" id="IPR051538">
    <property type="entry name" value="Acyl-CoA_Synth/Transferase"/>
</dbReference>
<organism evidence="7 8">
    <name type="scientific">Sphingomonas colocasiae</name>
    <dbReference type="NCBI Taxonomy" id="1848973"/>
    <lineage>
        <taxon>Bacteria</taxon>
        <taxon>Pseudomonadati</taxon>
        <taxon>Pseudomonadota</taxon>
        <taxon>Alphaproteobacteria</taxon>
        <taxon>Sphingomonadales</taxon>
        <taxon>Sphingomonadaceae</taxon>
        <taxon>Sphingomonas</taxon>
    </lineage>
</organism>
<dbReference type="Gene3D" id="3.30.1490.20">
    <property type="entry name" value="ATP-grasp fold, A domain"/>
    <property type="match status" value="1"/>
</dbReference>
<keyword evidence="8" id="KW-1185">Reference proteome</keyword>
<gene>
    <name evidence="7" type="ORF">K7G82_24085</name>
</gene>